<gene>
    <name evidence="2" type="ORF">FJW02_16090</name>
</gene>
<proteinExistence type="predicted"/>
<dbReference type="InterPro" id="IPR005589">
    <property type="entry name" value="ArfA"/>
</dbReference>
<dbReference type="Proteomes" id="UP000315469">
    <property type="component" value="Unassembled WGS sequence"/>
</dbReference>
<evidence type="ECO:0000256" key="1">
    <source>
        <dbReference type="SAM" id="MobiDB-lite"/>
    </source>
</evidence>
<sequence>MSKYQHTKGQIRDNAIQALLHDPLFRQRIEQKQKGKGSFKRKEKHGKGTGWEGSDKKASYHCPSAFTVKKTACAAAYQLYPRVLLFKQIADFSQQ</sequence>
<dbReference type="RefSeq" id="WP_008927129.1">
    <property type="nucleotide sequence ID" value="NZ_CP045720.1"/>
</dbReference>
<feature type="region of interest" description="Disordered" evidence="1">
    <location>
        <begin position="30"/>
        <end position="57"/>
    </location>
</feature>
<name>A0ABY2ZFV2_9GAMM</name>
<reference evidence="2 3" key="1">
    <citation type="submission" date="2019-06" db="EMBL/GenBank/DDBJ databases">
        <title>Taxogenomics and systematics of the genus Pantoea.</title>
        <authorList>
            <person name="Tambong J.T."/>
        </authorList>
    </citation>
    <scope>NUCLEOTIDE SEQUENCE [LARGE SCALE GENOMIC DNA]</scope>
    <source>
        <strain evidence="2 3">LMG 24197</strain>
    </source>
</reference>
<dbReference type="Pfam" id="PF03889">
    <property type="entry name" value="ArfA"/>
    <property type="match status" value="1"/>
</dbReference>
<dbReference type="GeneID" id="90519661"/>
<keyword evidence="3" id="KW-1185">Reference proteome</keyword>
<comment type="caution">
    <text evidence="2">The sequence shown here is derived from an EMBL/GenBank/DDBJ whole genome shotgun (WGS) entry which is preliminary data.</text>
</comment>
<feature type="compositionally biased region" description="Basic residues" evidence="1">
    <location>
        <begin position="34"/>
        <end position="47"/>
    </location>
</feature>
<dbReference type="EMBL" id="VHJB01000074">
    <property type="protein sequence ID" value="TPV33167.1"/>
    <property type="molecule type" value="Genomic_DNA"/>
</dbReference>
<protein>
    <submittedName>
        <fullName evidence="2">Alternative ribosome-rescue factor A</fullName>
    </submittedName>
</protein>
<evidence type="ECO:0000313" key="2">
    <source>
        <dbReference type="EMBL" id="TPV33167.1"/>
    </source>
</evidence>
<evidence type="ECO:0000313" key="3">
    <source>
        <dbReference type="Proteomes" id="UP000315469"/>
    </source>
</evidence>
<organism evidence="2 3">
    <name type="scientific">Pantoea eucalypti</name>
    <dbReference type="NCBI Taxonomy" id="470933"/>
    <lineage>
        <taxon>Bacteria</taxon>
        <taxon>Pseudomonadati</taxon>
        <taxon>Pseudomonadota</taxon>
        <taxon>Gammaproteobacteria</taxon>
        <taxon>Enterobacterales</taxon>
        <taxon>Erwiniaceae</taxon>
        <taxon>Pantoea</taxon>
    </lineage>
</organism>
<accession>A0ABY2ZFV2</accession>